<feature type="chain" id="PRO_5043420591" evidence="8">
    <location>
        <begin position="29"/>
        <end position="166"/>
    </location>
</feature>
<gene>
    <name evidence="9" type="ORF">Q4527_17785</name>
</gene>
<dbReference type="InterPro" id="IPR012127">
    <property type="entry name" value="Cyt_c_prime"/>
</dbReference>
<keyword evidence="1" id="KW-0813">Transport</keyword>
<dbReference type="Pfam" id="PF01322">
    <property type="entry name" value="Cytochrom_C_2"/>
    <property type="match status" value="1"/>
</dbReference>
<dbReference type="InterPro" id="IPR015984">
    <property type="entry name" value="Cyt_c_prime_subgr"/>
</dbReference>
<evidence type="ECO:0000256" key="4">
    <source>
        <dbReference type="ARBA" id="ARBA00022982"/>
    </source>
</evidence>
<evidence type="ECO:0000313" key="9">
    <source>
        <dbReference type="EMBL" id="MDO6579259.1"/>
    </source>
</evidence>
<dbReference type="GeneID" id="83257861"/>
<keyword evidence="8" id="KW-0732">Signal</keyword>
<keyword evidence="4" id="KW-0249">Electron transport</keyword>
<evidence type="ECO:0000256" key="5">
    <source>
        <dbReference type="ARBA" id="ARBA00023004"/>
    </source>
</evidence>
<comment type="caution">
    <text evidence="9">The sequence shown here is derived from an EMBL/GenBank/DDBJ whole genome shotgun (WGS) entry which is preliminary data.</text>
</comment>
<reference evidence="9" key="1">
    <citation type="submission" date="2023-07" db="EMBL/GenBank/DDBJ databases">
        <title>Genome content predicts the carbon catabolic preferences of heterotrophic bacteria.</title>
        <authorList>
            <person name="Gralka M."/>
        </authorList>
    </citation>
    <scope>NUCLEOTIDE SEQUENCE</scope>
    <source>
        <strain evidence="9">F2M12</strain>
    </source>
</reference>
<dbReference type="Gene3D" id="1.20.120.10">
    <property type="entry name" value="Cytochrome c/b562"/>
    <property type="match status" value="1"/>
</dbReference>
<comment type="PTM">
    <text evidence="7">Binds 1 heme group per subunit.</text>
</comment>
<keyword evidence="5 6" id="KW-0408">Iron</keyword>
<dbReference type="GO" id="GO:0005506">
    <property type="term" value="F:iron ion binding"/>
    <property type="evidence" value="ECO:0007669"/>
    <property type="project" value="InterPro"/>
</dbReference>
<dbReference type="RefSeq" id="WP_082604943.1">
    <property type="nucleotide sequence ID" value="NZ_CAXIBE010000016.1"/>
</dbReference>
<dbReference type="EMBL" id="JAUOQI010000017">
    <property type="protein sequence ID" value="MDO6579259.1"/>
    <property type="molecule type" value="Genomic_DNA"/>
</dbReference>
<feature type="binding site" description="covalent" evidence="7">
    <location>
        <position position="156"/>
    </location>
    <ligand>
        <name>heme c</name>
        <dbReference type="ChEBI" id="CHEBI:61717"/>
    </ligand>
</feature>
<dbReference type="InterPro" id="IPR010980">
    <property type="entry name" value="Cyt_c/b562"/>
</dbReference>
<evidence type="ECO:0000313" key="10">
    <source>
        <dbReference type="Proteomes" id="UP001170717"/>
    </source>
</evidence>
<evidence type="ECO:0000256" key="1">
    <source>
        <dbReference type="ARBA" id="ARBA00022448"/>
    </source>
</evidence>
<sequence>MKNILGKTIKTTLATAALATCLAGGAIAATETSEASSEKHAKAATQYRQAIFQLVRSNMGPLGGMAKGALPFDESVMMTNGVRLEQLADMMSDYLSVDTRKFDVDTGAKDAMWENFSDVESKIAALKEASMGLQAAVKAGDESAYRGAIGKVGASCKSCHDDYKKD</sequence>
<dbReference type="PRINTS" id="PR00608">
    <property type="entry name" value="CYTCHROMECII"/>
</dbReference>
<dbReference type="GO" id="GO:0009055">
    <property type="term" value="F:electron transfer activity"/>
    <property type="evidence" value="ECO:0007669"/>
    <property type="project" value="InterPro"/>
</dbReference>
<accession>A0AAW7Z396</accession>
<feature type="signal peptide" evidence="8">
    <location>
        <begin position="1"/>
        <end position="28"/>
    </location>
</feature>
<dbReference type="AlphaFoldDB" id="A0AAW7Z396"/>
<dbReference type="GO" id="GO:0042597">
    <property type="term" value="C:periplasmic space"/>
    <property type="evidence" value="ECO:0007669"/>
    <property type="project" value="InterPro"/>
</dbReference>
<proteinExistence type="predicted"/>
<evidence type="ECO:0000256" key="6">
    <source>
        <dbReference type="PIRSR" id="PIRSR000027-1"/>
    </source>
</evidence>
<evidence type="ECO:0000256" key="7">
    <source>
        <dbReference type="PIRSR" id="PIRSR000027-2"/>
    </source>
</evidence>
<dbReference type="PROSITE" id="PS51009">
    <property type="entry name" value="CYTCII"/>
    <property type="match status" value="1"/>
</dbReference>
<keyword evidence="2 7" id="KW-0349">Heme</keyword>
<evidence type="ECO:0000256" key="8">
    <source>
        <dbReference type="SAM" id="SignalP"/>
    </source>
</evidence>
<dbReference type="Proteomes" id="UP001170717">
    <property type="component" value="Unassembled WGS sequence"/>
</dbReference>
<keyword evidence="3 6" id="KW-0479">Metal-binding</keyword>
<name>A0AAW7Z396_9ALTE</name>
<protein>
    <submittedName>
        <fullName evidence="9">Cytochrome c</fullName>
    </submittedName>
</protein>
<organism evidence="9 10">
    <name type="scientific">Alteromonas stellipolaris</name>
    <dbReference type="NCBI Taxonomy" id="233316"/>
    <lineage>
        <taxon>Bacteria</taxon>
        <taxon>Pseudomonadati</taxon>
        <taxon>Pseudomonadota</taxon>
        <taxon>Gammaproteobacteria</taxon>
        <taxon>Alteromonadales</taxon>
        <taxon>Alteromonadaceae</taxon>
        <taxon>Alteromonas/Salinimonas group</taxon>
        <taxon>Alteromonas</taxon>
    </lineage>
</organism>
<dbReference type="GO" id="GO:0022900">
    <property type="term" value="P:electron transport chain"/>
    <property type="evidence" value="ECO:0007669"/>
    <property type="project" value="InterPro"/>
</dbReference>
<feature type="binding site" description="axial binding residue" evidence="6">
    <location>
        <position position="160"/>
    </location>
    <ligand>
        <name>heme c</name>
        <dbReference type="ChEBI" id="CHEBI:61717"/>
    </ligand>
    <ligandPart>
        <name>Fe</name>
        <dbReference type="ChEBI" id="CHEBI:18248"/>
    </ligandPart>
</feature>
<dbReference type="GO" id="GO:0020037">
    <property type="term" value="F:heme binding"/>
    <property type="evidence" value="ECO:0007669"/>
    <property type="project" value="InterPro"/>
</dbReference>
<dbReference type="SUPFAM" id="SSF47175">
    <property type="entry name" value="Cytochromes"/>
    <property type="match status" value="1"/>
</dbReference>
<dbReference type="InterPro" id="IPR002321">
    <property type="entry name" value="Cyt_c_II"/>
</dbReference>
<feature type="binding site" description="covalent" evidence="7">
    <location>
        <position position="159"/>
    </location>
    <ligand>
        <name>heme c</name>
        <dbReference type="ChEBI" id="CHEBI:61717"/>
    </ligand>
</feature>
<evidence type="ECO:0000256" key="2">
    <source>
        <dbReference type="ARBA" id="ARBA00022617"/>
    </source>
</evidence>
<evidence type="ECO:0000256" key="3">
    <source>
        <dbReference type="ARBA" id="ARBA00022723"/>
    </source>
</evidence>
<dbReference type="PIRSF" id="PIRSF000027">
    <property type="entry name" value="Cytc_c_prime"/>
    <property type="match status" value="1"/>
</dbReference>